<keyword evidence="1" id="KW-0472">Membrane</keyword>
<organism evidence="2 3">
    <name type="scientific">Galbibacter orientalis DSM 19592</name>
    <dbReference type="NCBI Taxonomy" id="926559"/>
    <lineage>
        <taxon>Bacteria</taxon>
        <taxon>Pseudomonadati</taxon>
        <taxon>Bacteroidota</taxon>
        <taxon>Flavobacteriia</taxon>
        <taxon>Flavobacteriales</taxon>
        <taxon>Flavobacteriaceae</taxon>
        <taxon>Galbibacter</taxon>
    </lineage>
</organism>
<dbReference type="HOGENOM" id="CLU_200636_0_0_10"/>
<dbReference type="InterPro" id="IPR045922">
    <property type="entry name" value="DUF6341"/>
</dbReference>
<feature type="transmembrane region" description="Helical" evidence="1">
    <location>
        <begin position="29"/>
        <end position="50"/>
    </location>
</feature>
<evidence type="ECO:0000313" key="2">
    <source>
        <dbReference type="EMBL" id="EIJ38352.1"/>
    </source>
</evidence>
<dbReference type="RefSeq" id="WP_008611521.1">
    <property type="nucleotide sequence ID" value="NZ_JH651379.1"/>
</dbReference>
<name>I3C409_9FLAO</name>
<keyword evidence="3" id="KW-1185">Reference proteome</keyword>
<dbReference type="OrthoDB" id="1467828at2"/>
<keyword evidence="1" id="KW-0812">Transmembrane</keyword>
<proteinExistence type="predicted"/>
<evidence type="ECO:0000256" key="1">
    <source>
        <dbReference type="SAM" id="Phobius"/>
    </source>
</evidence>
<reference evidence="2 3" key="1">
    <citation type="submission" date="2012-02" db="EMBL/GenBank/DDBJ databases">
        <title>Improved High-Quality Draft genome of Joostella marina DSM 19592.</title>
        <authorList>
            <consortium name="US DOE Joint Genome Institute (JGI-PGF)"/>
            <person name="Lucas S."/>
            <person name="Copeland A."/>
            <person name="Lapidus A."/>
            <person name="Bruce D."/>
            <person name="Goodwin L."/>
            <person name="Pitluck S."/>
            <person name="Peters L."/>
            <person name="Chertkov O."/>
            <person name="Ovchinnikova G."/>
            <person name="Kyrpides N."/>
            <person name="Mavromatis K."/>
            <person name="Detter J.C."/>
            <person name="Han C."/>
            <person name="Land M."/>
            <person name="Hauser L."/>
            <person name="Markowitz V."/>
            <person name="Cheng J.-F."/>
            <person name="Hugenholtz P."/>
            <person name="Woyke T."/>
            <person name="Wu D."/>
            <person name="Tindall B."/>
            <person name="Brambilla E."/>
            <person name="Klenk H.-P."/>
            <person name="Eisen J.A."/>
        </authorList>
    </citation>
    <scope>NUCLEOTIDE SEQUENCE [LARGE SCALE GENOMIC DNA]</scope>
    <source>
        <strain evidence="2 3">DSM 19592</strain>
    </source>
</reference>
<dbReference type="AlphaFoldDB" id="I3C409"/>
<keyword evidence="1" id="KW-1133">Transmembrane helix</keyword>
<sequence length="69" mass="8452">MSDFFYGIQDLFENVLFIPLDALRFLNSWWLSNIINCIFITIGFIAFFYWMKQMKIYSEEEKDTYKTIQ</sequence>
<evidence type="ECO:0008006" key="4">
    <source>
        <dbReference type="Google" id="ProtNLM"/>
    </source>
</evidence>
<dbReference type="Proteomes" id="UP000004690">
    <property type="component" value="Unassembled WGS sequence"/>
</dbReference>
<protein>
    <recommendedName>
        <fullName evidence="4">Uracil phosphoribosyltransferase</fullName>
    </recommendedName>
</protein>
<dbReference type="STRING" id="926559.JoomaDRAFT_1336"/>
<accession>I3C409</accession>
<dbReference type="EMBL" id="JH651379">
    <property type="protein sequence ID" value="EIJ38352.1"/>
    <property type="molecule type" value="Genomic_DNA"/>
</dbReference>
<evidence type="ECO:0000313" key="3">
    <source>
        <dbReference type="Proteomes" id="UP000004690"/>
    </source>
</evidence>
<gene>
    <name evidence="2" type="ORF">JoomaDRAFT_1336</name>
</gene>
<dbReference type="Pfam" id="PF19868">
    <property type="entry name" value="DUF6341"/>
    <property type="match status" value="1"/>
</dbReference>